<dbReference type="InterPro" id="IPR036259">
    <property type="entry name" value="MFS_trans_sf"/>
</dbReference>
<accession>A0A852TGW7</accession>
<dbReference type="InterPro" id="IPR050171">
    <property type="entry name" value="MFS_Transporters"/>
</dbReference>
<feature type="transmembrane region" description="Helical" evidence="7">
    <location>
        <begin position="135"/>
        <end position="154"/>
    </location>
</feature>
<evidence type="ECO:0000256" key="2">
    <source>
        <dbReference type="ARBA" id="ARBA00022448"/>
    </source>
</evidence>
<reference evidence="10" key="2">
    <citation type="submission" date="2020-08" db="EMBL/GenBank/DDBJ databases">
        <title>The Agave Microbiome: Exploring the role of microbial communities in plant adaptations to desert environments.</title>
        <authorList>
            <person name="Partida-Martinez L.P."/>
        </authorList>
    </citation>
    <scope>NUCLEOTIDE SEQUENCE [LARGE SCALE GENOMIC DNA]</scope>
    <source>
        <strain evidence="10">AT2.8</strain>
    </source>
</reference>
<dbReference type="SUPFAM" id="SSF103473">
    <property type="entry name" value="MFS general substrate transporter"/>
    <property type="match status" value="1"/>
</dbReference>
<keyword evidence="4 7" id="KW-0812">Transmembrane</keyword>
<evidence type="ECO:0000256" key="3">
    <source>
        <dbReference type="ARBA" id="ARBA00022475"/>
    </source>
</evidence>
<comment type="subcellular location">
    <subcellularLocation>
        <location evidence="1">Cell membrane</location>
        <topology evidence="1">Multi-pass membrane protein</topology>
    </subcellularLocation>
</comment>
<feature type="transmembrane region" description="Helical" evidence="7">
    <location>
        <begin position="76"/>
        <end position="94"/>
    </location>
</feature>
<evidence type="ECO:0000313" key="10">
    <source>
        <dbReference type="Proteomes" id="UP000548423"/>
    </source>
</evidence>
<gene>
    <name evidence="9" type="ORF">F4694_004220</name>
</gene>
<dbReference type="InterPro" id="IPR011701">
    <property type="entry name" value="MFS"/>
</dbReference>
<dbReference type="GO" id="GO:0022857">
    <property type="term" value="F:transmembrane transporter activity"/>
    <property type="evidence" value="ECO:0007669"/>
    <property type="project" value="InterPro"/>
</dbReference>
<feature type="transmembrane region" description="Helical" evidence="7">
    <location>
        <begin position="12"/>
        <end position="29"/>
    </location>
</feature>
<feature type="transmembrane region" description="Helical" evidence="7">
    <location>
        <begin position="49"/>
        <end position="69"/>
    </location>
</feature>
<dbReference type="AlphaFoldDB" id="A0A852TGW7"/>
<reference evidence="10" key="1">
    <citation type="submission" date="2020-07" db="EMBL/GenBank/DDBJ databases">
        <authorList>
            <person name="Partida-Martinez L."/>
            <person name="Huntemann M."/>
            <person name="Clum A."/>
            <person name="Wang J."/>
            <person name="Palaniappan K."/>
            <person name="Ritter S."/>
            <person name="Chen I.-M."/>
            <person name="Stamatis D."/>
            <person name="Reddy T."/>
            <person name="O'Malley R."/>
            <person name="Daum C."/>
            <person name="Shapiro N."/>
            <person name="Ivanova N."/>
            <person name="Kyrpides N."/>
            <person name="Woyke T."/>
        </authorList>
    </citation>
    <scope>NUCLEOTIDE SEQUENCE [LARGE SCALE GENOMIC DNA]</scope>
    <source>
        <strain evidence="10">AT2.8</strain>
    </source>
</reference>
<dbReference type="PANTHER" id="PTHR23517">
    <property type="entry name" value="RESISTANCE PROTEIN MDTM, PUTATIVE-RELATED-RELATED"/>
    <property type="match status" value="1"/>
</dbReference>
<dbReference type="InterPro" id="IPR020846">
    <property type="entry name" value="MFS_dom"/>
</dbReference>
<dbReference type="Pfam" id="PF07690">
    <property type="entry name" value="MFS_1"/>
    <property type="match status" value="1"/>
</dbReference>
<keyword evidence="6 7" id="KW-0472">Membrane</keyword>
<keyword evidence="3" id="KW-1003">Cell membrane</keyword>
<keyword evidence="2" id="KW-0813">Transport</keyword>
<protein>
    <submittedName>
        <fullName evidence="9">MFS family permease</fullName>
    </submittedName>
</protein>
<dbReference type="PROSITE" id="PS50850">
    <property type="entry name" value="MFS"/>
    <property type="match status" value="1"/>
</dbReference>
<evidence type="ECO:0000256" key="6">
    <source>
        <dbReference type="ARBA" id="ARBA00023136"/>
    </source>
</evidence>
<dbReference type="EMBL" id="JACCBX010000009">
    <property type="protein sequence ID" value="NYE07409.1"/>
    <property type="molecule type" value="Genomic_DNA"/>
</dbReference>
<dbReference type="GO" id="GO:0005886">
    <property type="term" value="C:plasma membrane"/>
    <property type="evidence" value="ECO:0007669"/>
    <property type="project" value="UniProtKB-SubCell"/>
</dbReference>
<evidence type="ECO:0000256" key="4">
    <source>
        <dbReference type="ARBA" id="ARBA00022692"/>
    </source>
</evidence>
<evidence type="ECO:0000256" key="7">
    <source>
        <dbReference type="SAM" id="Phobius"/>
    </source>
</evidence>
<evidence type="ECO:0000313" key="9">
    <source>
        <dbReference type="EMBL" id="NYE07409.1"/>
    </source>
</evidence>
<name>A0A852TGW7_9BACI</name>
<sequence>MSFWRNYPRNFKVLLIALFINSTGMAFLWPLHTIYITQSMGRTLSEAGFVLMFHSAAEIFGSFLGGYLYDRIRGKRTLLFGVISSALLIFFISIGLPWPIYIVAMFLLGLGIGTIFPPIYALAGIVWKKGGRKSFNLIYLVLNLGVAIGTALKVEPLPNFRSNMSFGPTE</sequence>
<feature type="transmembrane region" description="Helical" evidence="7">
    <location>
        <begin position="100"/>
        <end position="123"/>
    </location>
</feature>
<evidence type="ECO:0000259" key="8">
    <source>
        <dbReference type="PROSITE" id="PS50850"/>
    </source>
</evidence>
<evidence type="ECO:0000256" key="1">
    <source>
        <dbReference type="ARBA" id="ARBA00004651"/>
    </source>
</evidence>
<proteinExistence type="predicted"/>
<comment type="caution">
    <text evidence="9">The sequence shown here is derived from an EMBL/GenBank/DDBJ whole genome shotgun (WGS) entry which is preliminary data.</text>
</comment>
<evidence type="ECO:0000256" key="5">
    <source>
        <dbReference type="ARBA" id="ARBA00022989"/>
    </source>
</evidence>
<dbReference type="Gene3D" id="1.20.1250.20">
    <property type="entry name" value="MFS general substrate transporter like domains"/>
    <property type="match status" value="1"/>
</dbReference>
<organism evidence="9 10">
    <name type="scientific">Neobacillus niacini</name>
    <dbReference type="NCBI Taxonomy" id="86668"/>
    <lineage>
        <taxon>Bacteria</taxon>
        <taxon>Bacillati</taxon>
        <taxon>Bacillota</taxon>
        <taxon>Bacilli</taxon>
        <taxon>Bacillales</taxon>
        <taxon>Bacillaceae</taxon>
        <taxon>Neobacillus</taxon>
    </lineage>
</organism>
<keyword evidence="5 7" id="KW-1133">Transmembrane helix</keyword>
<feature type="domain" description="Major facilitator superfamily (MFS) profile" evidence="8">
    <location>
        <begin position="10"/>
        <end position="170"/>
    </location>
</feature>
<dbReference type="Proteomes" id="UP000548423">
    <property type="component" value="Unassembled WGS sequence"/>
</dbReference>
<dbReference type="PANTHER" id="PTHR23517:SF10">
    <property type="entry name" value="MAJOR FACILITATOR SUPERFAMILY (MFS) PROFILE DOMAIN-CONTAINING PROTEIN"/>
    <property type="match status" value="1"/>
</dbReference>